<feature type="domain" description="DNA mismatch repair protein S5" evidence="8">
    <location>
        <begin position="209"/>
        <end position="327"/>
    </location>
</feature>
<reference evidence="9 10" key="1">
    <citation type="submission" date="2019-02" db="EMBL/GenBank/DDBJ databases">
        <title>Deep-cultivation of Planctomycetes and their phenomic and genomic characterization uncovers novel biology.</title>
        <authorList>
            <person name="Wiegand S."/>
            <person name="Jogler M."/>
            <person name="Boedeker C."/>
            <person name="Pinto D."/>
            <person name="Vollmers J."/>
            <person name="Rivas-Marin E."/>
            <person name="Kohn T."/>
            <person name="Peeters S.H."/>
            <person name="Heuer A."/>
            <person name="Rast P."/>
            <person name="Oberbeckmann S."/>
            <person name="Bunk B."/>
            <person name="Jeske O."/>
            <person name="Meyerdierks A."/>
            <person name="Storesund J.E."/>
            <person name="Kallscheuer N."/>
            <person name="Luecker S."/>
            <person name="Lage O.M."/>
            <person name="Pohl T."/>
            <person name="Merkel B.J."/>
            <person name="Hornburger P."/>
            <person name="Mueller R.-W."/>
            <person name="Bruemmer F."/>
            <person name="Labrenz M."/>
            <person name="Spormann A.M."/>
            <person name="Op den Camp H."/>
            <person name="Overmann J."/>
            <person name="Amann R."/>
            <person name="Jetten M.S.M."/>
            <person name="Mascher T."/>
            <person name="Medema M.H."/>
            <person name="Devos D.P."/>
            <person name="Kaster A.-K."/>
            <person name="Ovreas L."/>
            <person name="Rohde M."/>
            <person name="Galperin M.Y."/>
            <person name="Jogler C."/>
        </authorList>
    </citation>
    <scope>NUCLEOTIDE SEQUENCE [LARGE SCALE GENOMIC DNA]</scope>
    <source>
        <strain evidence="9 10">ETA_A1</strain>
    </source>
</reference>
<dbReference type="PANTHER" id="PTHR10073:SF12">
    <property type="entry name" value="DNA MISMATCH REPAIR PROTEIN MLH1"/>
    <property type="match status" value="1"/>
</dbReference>
<dbReference type="GO" id="GO:0006298">
    <property type="term" value="P:mismatch repair"/>
    <property type="evidence" value="ECO:0007669"/>
    <property type="project" value="UniProtKB-UniRule"/>
</dbReference>
<dbReference type="RefSeq" id="WP_145237980.1">
    <property type="nucleotide sequence ID" value="NZ_CP036273.1"/>
</dbReference>
<protein>
    <recommendedName>
        <fullName evidence="2 5">DNA mismatch repair protein MutL</fullName>
    </recommendedName>
</protein>
<dbReference type="Pfam" id="PF08676">
    <property type="entry name" value="MutL_C"/>
    <property type="match status" value="1"/>
</dbReference>
<feature type="region of interest" description="Disordered" evidence="6">
    <location>
        <begin position="411"/>
        <end position="436"/>
    </location>
</feature>
<dbReference type="AlphaFoldDB" id="A0A517XSG3"/>
<dbReference type="PROSITE" id="PS00058">
    <property type="entry name" value="DNA_MISMATCH_REPAIR_1"/>
    <property type="match status" value="1"/>
</dbReference>
<dbReference type="SUPFAM" id="SSF118116">
    <property type="entry name" value="DNA mismatch repair protein MutL"/>
    <property type="match status" value="1"/>
</dbReference>
<proteinExistence type="inferred from homology"/>
<dbReference type="InterPro" id="IPR014762">
    <property type="entry name" value="DNA_mismatch_repair_CS"/>
</dbReference>
<dbReference type="InterPro" id="IPR014721">
    <property type="entry name" value="Ribsml_uS5_D2-typ_fold_subgr"/>
</dbReference>
<evidence type="ECO:0000256" key="5">
    <source>
        <dbReference type="HAMAP-Rule" id="MF_00149"/>
    </source>
</evidence>
<feature type="compositionally biased region" description="Low complexity" evidence="6">
    <location>
        <begin position="411"/>
        <end position="422"/>
    </location>
</feature>
<evidence type="ECO:0000256" key="2">
    <source>
        <dbReference type="ARBA" id="ARBA00021975"/>
    </source>
</evidence>
<dbReference type="OrthoDB" id="9763467at2"/>
<evidence type="ECO:0000313" key="9">
    <source>
        <dbReference type="EMBL" id="QDU20439.1"/>
    </source>
</evidence>
<dbReference type="NCBIfam" id="TIGR00585">
    <property type="entry name" value="mutl"/>
    <property type="match status" value="1"/>
</dbReference>
<dbReference type="FunFam" id="3.30.565.10:FF:000003">
    <property type="entry name" value="DNA mismatch repair endonuclease MutL"/>
    <property type="match status" value="1"/>
</dbReference>
<evidence type="ECO:0000256" key="3">
    <source>
        <dbReference type="ARBA" id="ARBA00022763"/>
    </source>
</evidence>
<dbReference type="SUPFAM" id="SSF55874">
    <property type="entry name" value="ATPase domain of HSP90 chaperone/DNA topoisomerase II/histidine kinase"/>
    <property type="match status" value="1"/>
</dbReference>
<dbReference type="InterPro" id="IPR002099">
    <property type="entry name" value="MutL/Mlh/PMS"/>
</dbReference>
<comment type="function">
    <text evidence="5">This protein is involved in the repair of mismatches in DNA. It is required for dam-dependent methyl-directed DNA mismatch repair. May act as a 'molecular matchmaker', a protein that promotes the formation of a stable complex between two or more DNA-binding proteins in an ATP-dependent manner without itself being part of a final effector complex.</text>
</comment>
<evidence type="ECO:0000256" key="6">
    <source>
        <dbReference type="SAM" id="MobiDB-lite"/>
    </source>
</evidence>
<evidence type="ECO:0000256" key="4">
    <source>
        <dbReference type="ARBA" id="ARBA00023204"/>
    </source>
</evidence>
<dbReference type="Gene3D" id="3.30.1370.100">
    <property type="entry name" value="MutL, C-terminal domain, regulatory subdomain"/>
    <property type="match status" value="1"/>
</dbReference>
<sequence length="631" mass="68432">MARIQQLPPHVVAKIAAGEVIERPSSVVKELVENSIDAGSTRIDIDLEVGGTELIRVADDGHGIEPDDLALAFAQHATSKLTSADDLFAISSMGFRGEALASIAGVGKVTLQSRPPALASGCEVRCDGGDLSAVRPWNGSPGTRVEVRHLFYNVPVRKKFLKSVATELGHVCETVTRLALGNPGLHLVLRHNGKLVYEVPATAGLADRIGLFFGAEVRDTLYEIDSGPGRQRVVGYVADPKCDRGNAKLQYLFVNGRWFRDRSLAHALQESYRGLLMTGRYAVGFLFLTVPPDSVDVNVHPTKAEVRFQENSLVYSLVRATVKARLLRENLVPYLAAPAGEAVGAGPRSEAPDTPALFSPRQAVSDRTVAPWEMPPAAWRAELVAPPEGRAADPFAGLVRTAAAAPRLPLDAPAGAETVPTAEPAPPPAAGAPELTPFPLPPPGTALQVHDSYLVLETTDGMLVIDQHALHERILFEQFRRRIRDGKLEVQRLLIPEPIDLPAEQAALVLEAADTLRELGLDVSDFGGNTVLLASYPTLLGRRPPHEIFQGVVDYLLTRERPPTRDALLHDLTATMACKAAVKAGDRLSPEEISYLLHLREMAEDSHHCPHGRPTSLRFTRHELDKQFGRV</sequence>
<evidence type="ECO:0000259" key="8">
    <source>
        <dbReference type="SMART" id="SM01340"/>
    </source>
</evidence>
<dbReference type="GO" id="GO:0030983">
    <property type="term" value="F:mismatched DNA binding"/>
    <property type="evidence" value="ECO:0007669"/>
    <property type="project" value="InterPro"/>
</dbReference>
<dbReference type="Pfam" id="PF01119">
    <property type="entry name" value="DNA_mis_repair"/>
    <property type="match status" value="1"/>
</dbReference>
<dbReference type="CDD" id="cd00782">
    <property type="entry name" value="MutL_Trans"/>
    <property type="match status" value="1"/>
</dbReference>
<accession>A0A517XSG3</accession>
<dbReference type="InterPro" id="IPR037198">
    <property type="entry name" value="MutL_C_sf"/>
</dbReference>
<dbReference type="InterPro" id="IPR020667">
    <property type="entry name" value="DNA_mismatch_repair_MutL"/>
</dbReference>
<feature type="domain" description="MutL C-terminal dimerisation" evidence="7">
    <location>
        <begin position="446"/>
        <end position="588"/>
    </location>
</feature>
<dbReference type="Pfam" id="PF13589">
    <property type="entry name" value="HATPase_c_3"/>
    <property type="match status" value="1"/>
</dbReference>
<dbReference type="InterPro" id="IPR020568">
    <property type="entry name" value="Ribosomal_Su5_D2-typ_SF"/>
</dbReference>
<organism evidence="9 10">
    <name type="scientific">Urbifossiella limnaea</name>
    <dbReference type="NCBI Taxonomy" id="2528023"/>
    <lineage>
        <taxon>Bacteria</taxon>
        <taxon>Pseudomonadati</taxon>
        <taxon>Planctomycetota</taxon>
        <taxon>Planctomycetia</taxon>
        <taxon>Gemmatales</taxon>
        <taxon>Gemmataceae</taxon>
        <taxon>Urbifossiella</taxon>
    </lineage>
</organism>
<dbReference type="InterPro" id="IPR042120">
    <property type="entry name" value="MutL_C_dimsub"/>
</dbReference>
<keyword evidence="10" id="KW-1185">Reference proteome</keyword>
<evidence type="ECO:0000256" key="1">
    <source>
        <dbReference type="ARBA" id="ARBA00006082"/>
    </source>
</evidence>
<name>A0A517XSG3_9BACT</name>
<dbReference type="InterPro" id="IPR013507">
    <property type="entry name" value="DNA_mismatch_S5_2-like"/>
</dbReference>
<comment type="similarity">
    <text evidence="1 5">Belongs to the DNA mismatch repair MutL/HexB family.</text>
</comment>
<dbReference type="GO" id="GO:0032300">
    <property type="term" value="C:mismatch repair complex"/>
    <property type="evidence" value="ECO:0007669"/>
    <property type="project" value="InterPro"/>
</dbReference>
<dbReference type="InterPro" id="IPR036890">
    <property type="entry name" value="HATPase_C_sf"/>
</dbReference>
<dbReference type="GO" id="GO:0140664">
    <property type="term" value="F:ATP-dependent DNA damage sensor activity"/>
    <property type="evidence" value="ECO:0007669"/>
    <property type="project" value="InterPro"/>
</dbReference>
<dbReference type="Gene3D" id="3.30.565.10">
    <property type="entry name" value="Histidine kinase-like ATPase, C-terminal domain"/>
    <property type="match status" value="1"/>
</dbReference>
<gene>
    <name evidence="5 9" type="primary">mutL</name>
    <name evidence="9" type="ORF">ETAA1_23910</name>
</gene>
<dbReference type="Proteomes" id="UP000319576">
    <property type="component" value="Chromosome"/>
</dbReference>
<keyword evidence="3 5" id="KW-0227">DNA damage</keyword>
<feature type="compositionally biased region" description="Pro residues" evidence="6">
    <location>
        <begin position="423"/>
        <end position="436"/>
    </location>
</feature>
<dbReference type="InterPro" id="IPR038973">
    <property type="entry name" value="MutL/Mlh/Pms-like"/>
</dbReference>
<dbReference type="SMART" id="SM00853">
    <property type="entry name" value="MutL_C"/>
    <property type="match status" value="1"/>
</dbReference>
<dbReference type="CDD" id="cd16926">
    <property type="entry name" value="HATPase_MutL-MLH-PMS-like"/>
    <property type="match status" value="1"/>
</dbReference>
<evidence type="ECO:0000313" key="10">
    <source>
        <dbReference type="Proteomes" id="UP000319576"/>
    </source>
</evidence>
<evidence type="ECO:0000259" key="7">
    <source>
        <dbReference type="SMART" id="SM00853"/>
    </source>
</evidence>
<dbReference type="EMBL" id="CP036273">
    <property type="protein sequence ID" value="QDU20439.1"/>
    <property type="molecule type" value="Genomic_DNA"/>
</dbReference>
<dbReference type="GO" id="GO:0005524">
    <property type="term" value="F:ATP binding"/>
    <property type="evidence" value="ECO:0007669"/>
    <property type="project" value="InterPro"/>
</dbReference>
<dbReference type="SUPFAM" id="SSF54211">
    <property type="entry name" value="Ribosomal protein S5 domain 2-like"/>
    <property type="match status" value="1"/>
</dbReference>
<dbReference type="InterPro" id="IPR042121">
    <property type="entry name" value="MutL_C_regsub"/>
</dbReference>
<dbReference type="HAMAP" id="MF_00149">
    <property type="entry name" value="DNA_mis_repair"/>
    <property type="match status" value="1"/>
</dbReference>
<dbReference type="PANTHER" id="PTHR10073">
    <property type="entry name" value="DNA MISMATCH REPAIR PROTEIN MLH, PMS, MUTL"/>
    <property type="match status" value="1"/>
</dbReference>
<dbReference type="GO" id="GO:0016887">
    <property type="term" value="F:ATP hydrolysis activity"/>
    <property type="evidence" value="ECO:0007669"/>
    <property type="project" value="InterPro"/>
</dbReference>
<dbReference type="InterPro" id="IPR014790">
    <property type="entry name" value="MutL_C"/>
</dbReference>
<keyword evidence="4 5" id="KW-0234">DNA repair</keyword>
<dbReference type="Gene3D" id="3.30.1540.20">
    <property type="entry name" value="MutL, C-terminal domain, dimerisation subdomain"/>
    <property type="match status" value="1"/>
</dbReference>
<dbReference type="Gene3D" id="3.30.230.10">
    <property type="match status" value="1"/>
</dbReference>
<dbReference type="SMART" id="SM01340">
    <property type="entry name" value="DNA_mis_repair"/>
    <property type="match status" value="1"/>
</dbReference>
<dbReference type="KEGG" id="uli:ETAA1_23910"/>